<sequence>MSRRDEDENELSESQRLSILEETVTTNRRLLIAVLVMALIVVSVTVTMAVVRLLAPDVTYVDTRTFARVEQEVTVLKEAAIAWEQKAADMKVILDSSHATAFKAMMLEQEQSYQLHLNALKEGMRDLARMVPGSRTWLEEYEEQMNTAIEQSKARMTQLSRLQTSELPQIEALQLPERAAPAQVIN</sequence>
<dbReference type="AlphaFoldDB" id="A0A9E8FM21"/>
<proteinExistence type="predicted"/>
<evidence type="ECO:0000313" key="2">
    <source>
        <dbReference type="Proteomes" id="UP000596074"/>
    </source>
</evidence>
<organism evidence="1 2">
    <name type="scientific">Venatoribacter cucullus</name>
    <dbReference type="NCBI Taxonomy" id="2661630"/>
    <lineage>
        <taxon>Bacteria</taxon>
        <taxon>Pseudomonadati</taxon>
        <taxon>Pseudomonadota</taxon>
        <taxon>Gammaproteobacteria</taxon>
        <taxon>Oceanospirillales</taxon>
        <taxon>Oceanospirillaceae</taxon>
        <taxon>Venatoribacter</taxon>
    </lineage>
</organism>
<gene>
    <name evidence="1" type="ORF">GJQ55_11790</name>
</gene>
<reference evidence="1 2" key="1">
    <citation type="submission" date="2019-11" db="EMBL/GenBank/DDBJ databases">
        <title>Venatorbacter sp. nov. a predator of Campylobacter and other Gram-negative bacteria.</title>
        <authorList>
            <person name="Saeedi A."/>
            <person name="Cummings N.J."/>
            <person name="Connerton I.F."/>
            <person name="Connerton P.L."/>
        </authorList>
    </citation>
    <scope>NUCLEOTIDE SEQUENCE [LARGE SCALE GENOMIC DNA]</scope>
    <source>
        <strain evidence="1">XL5</strain>
    </source>
</reference>
<keyword evidence="2" id="KW-1185">Reference proteome</keyword>
<dbReference type="EMBL" id="CP046056">
    <property type="protein sequence ID" value="QQD25112.1"/>
    <property type="molecule type" value="Genomic_DNA"/>
</dbReference>
<dbReference type="KEGG" id="vcw:GJQ55_11790"/>
<name>A0A9E8FM21_9GAMM</name>
<evidence type="ECO:0000313" key="1">
    <source>
        <dbReference type="EMBL" id="QQD25112.1"/>
    </source>
</evidence>
<protein>
    <submittedName>
        <fullName evidence="1">Uncharacterized protein</fullName>
    </submittedName>
</protein>
<dbReference type="Proteomes" id="UP000596074">
    <property type="component" value="Chromosome"/>
</dbReference>
<accession>A0A9E8FM21</accession>
<dbReference type="RefSeq" id="WP_228345175.1">
    <property type="nucleotide sequence ID" value="NZ_CP045550.1"/>
</dbReference>